<sequence length="122" mass="12959">MSLRHSVLLALFPLFLLSACERLGIADPAKEAAQKESDARATGSACRHAGRAIEDCYALNPDAARSSVYAGWKEMNDYMRENKIDNVKPEIASNAPPVKDDASASESASASASESASAKSKK</sequence>
<gene>
    <name evidence="3" type="ORF">KDM87_01315</name>
</gene>
<feature type="signal peptide" evidence="2">
    <location>
        <begin position="1"/>
        <end position="18"/>
    </location>
</feature>
<dbReference type="RefSeq" id="WP_212677427.1">
    <property type="nucleotide sequence ID" value="NZ_JAGSPK010000001.1"/>
</dbReference>
<feature type="chain" id="PRO_5045089094" evidence="2">
    <location>
        <begin position="19"/>
        <end position="122"/>
    </location>
</feature>
<evidence type="ECO:0000256" key="1">
    <source>
        <dbReference type="SAM" id="MobiDB-lite"/>
    </source>
</evidence>
<dbReference type="EMBL" id="JAGSPK010000001">
    <property type="protein sequence ID" value="MBR7791219.1"/>
    <property type="molecule type" value="Genomic_DNA"/>
</dbReference>
<name>A0ABS5GXN4_9BURK</name>
<organism evidence="3 4">
    <name type="scientific">Undibacterium rivi</name>
    <dbReference type="NCBI Taxonomy" id="2828729"/>
    <lineage>
        <taxon>Bacteria</taxon>
        <taxon>Pseudomonadati</taxon>
        <taxon>Pseudomonadota</taxon>
        <taxon>Betaproteobacteria</taxon>
        <taxon>Burkholderiales</taxon>
        <taxon>Oxalobacteraceae</taxon>
        <taxon>Undibacterium</taxon>
    </lineage>
</organism>
<feature type="region of interest" description="Disordered" evidence="1">
    <location>
        <begin position="87"/>
        <end position="122"/>
    </location>
</feature>
<evidence type="ECO:0000313" key="3">
    <source>
        <dbReference type="EMBL" id="MBR7791219.1"/>
    </source>
</evidence>
<dbReference type="PROSITE" id="PS51257">
    <property type="entry name" value="PROKAR_LIPOPROTEIN"/>
    <property type="match status" value="1"/>
</dbReference>
<accession>A0ABS5GXN4</accession>
<proteinExistence type="predicted"/>
<evidence type="ECO:0000256" key="2">
    <source>
        <dbReference type="SAM" id="SignalP"/>
    </source>
</evidence>
<comment type="caution">
    <text evidence="3">The sequence shown here is derived from an EMBL/GenBank/DDBJ whole genome shotgun (WGS) entry which is preliminary data.</text>
</comment>
<keyword evidence="4" id="KW-1185">Reference proteome</keyword>
<feature type="compositionally biased region" description="Low complexity" evidence="1">
    <location>
        <begin position="104"/>
        <end position="122"/>
    </location>
</feature>
<evidence type="ECO:0000313" key="4">
    <source>
        <dbReference type="Proteomes" id="UP000682982"/>
    </source>
</evidence>
<keyword evidence="2" id="KW-0732">Signal</keyword>
<protein>
    <submittedName>
        <fullName evidence="3">Uncharacterized protein</fullName>
    </submittedName>
</protein>
<dbReference type="Proteomes" id="UP000682982">
    <property type="component" value="Unassembled WGS sequence"/>
</dbReference>
<reference evidence="3 4" key="1">
    <citation type="submission" date="2021-04" db="EMBL/GenBank/DDBJ databases">
        <title>novel species isolated from subtropical streams in China.</title>
        <authorList>
            <person name="Lu H."/>
        </authorList>
    </citation>
    <scope>NUCLEOTIDE SEQUENCE [LARGE SCALE GENOMIC DNA]</scope>
    <source>
        <strain evidence="3 4">FT147W</strain>
    </source>
</reference>